<evidence type="ECO:0000256" key="2">
    <source>
        <dbReference type="SAM" id="Phobius"/>
    </source>
</evidence>
<accession>A0A2B4SJ37</accession>
<feature type="transmembrane region" description="Helical" evidence="2">
    <location>
        <begin position="202"/>
        <end position="220"/>
    </location>
</feature>
<evidence type="ECO:0000313" key="5">
    <source>
        <dbReference type="EMBL" id="PFX29901.1"/>
    </source>
</evidence>
<evidence type="ECO:0000256" key="1">
    <source>
        <dbReference type="ARBA" id="ARBA00022729"/>
    </source>
</evidence>
<dbReference type="InterPro" id="IPR051110">
    <property type="entry name" value="Ly-6/neurotoxin-like_GPI-ap"/>
</dbReference>
<keyword evidence="2" id="KW-0472">Membrane</keyword>
<feature type="signal peptide" evidence="3">
    <location>
        <begin position="1"/>
        <end position="24"/>
    </location>
</feature>
<dbReference type="InterPro" id="IPR016054">
    <property type="entry name" value="LY6_UPA_recep-like"/>
</dbReference>
<dbReference type="Pfam" id="PF00021">
    <property type="entry name" value="UPAR_LY6"/>
    <property type="match status" value="2"/>
</dbReference>
<dbReference type="Proteomes" id="UP000225706">
    <property type="component" value="Unassembled WGS sequence"/>
</dbReference>
<feature type="chain" id="PRO_5012699284" description="UPAR/Ly6 domain-containing protein" evidence="3">
    <location>
        <begin position="25"/>
        <end position="224"/>
    </location>
</feature>
<keyword evidence="2" id="KW-0812">Transmembrane</keyword>
<keyword evidence="1 3" id="KW-0732">Signal</keyword>
<feature type="domain" description="UPAR/Ly6" evidence="4">
    <location>
        <begin position="116"/>
        <end position="194"/>
    </location>
</feature>
<dbReference type="OrthoDB" id="5946309at2759"/>
<dbReference type="PANTHER" id="PTHR16983">
    <property type="entry name" value="UPAR/LY6 DOMAIN-CONTAINING PROTEIN"/>
    <property type="match status" value="1"/>
</dbReference>
<dbReference type="PANTHER" id="PTHR16983:SF10">
    <property type="entry name" value="PROTEIN QUIVER"/>
    <property type="match status" value="1"/>
</dbReference>
<name>A0A2B4SJ37_STYPI</name>
<dbReference type="EMBL" id="LSMT01000059">
    <property type="protein sequence ID" value="PFX29901.1"/>
    <property type="molecule type" value="Genomic_DNA"/>
</dbReference>
<dbReference type="InterPro" id="IPR045860">
    <property type="entry name" value="Snake_toxin-like_sf"/>
</dbReference>
<organism evidence="5 6">
    <name type="scientific">Stylophora pistillata</name>
    <name type="common">Smooth cauliflower coral</name>
    <dbReference type="NCBI Taxonomy" id="50429"/>
    <lineage>
        <taxon>Eukaryota</taxon>
        <taxon>Metazoa</taxon>
        <taxon>Cnidaria</taxon>
        <taxon>Anthozoa</taxon>
        <taxon>Hexacorallia</taxon>
        <taxon>Scleractinia</taxon>
        <taxon>Astrocoeniina</taxon>
        <taxon>Pocilloporidae</taxon>
        <taxon>Stylophora</taxon>
    </lineage>
</organism>
<gene>
    <name evidence="5" type="ORF">AWC38_SpisGene5362</name>
</gene>
<protein>
    <recommendedName>
        <fullName evidence="4">UPAR/Ly6 domain-containing protein</fullName>
    </recommendedName>
</protein>
<keyword evidence="6" id="KW-1185">Reference proteome</keyword>
<proteinExistence type="predicted"/>
<feature type="domain" description="UPAR/Ly6" evidence="4">
    <location>
        <begin position="24"/>
        <end position="104"/>
    </location>
</feature>
<evidence type="ECO:0000256" key="3">
    <source>
        <dbReference type="SAM" id="SignalP"/>
    </source>
</evidence>
<keyword evidence="2" id="KW-1133">Transmembrane helix</keyword>
<sequence length="224" mass="25763">MKLALELMIYFLILLAYGSQVVLALRCFKCESDRSWIECDLDEKKTVEECSEEQIRCSSIMLRANPREKLKYSKGCVNRLHNPCHQKRVDDCRSTFCDSELCNFALTPEATLIASGFRCFRCNSTKSWDDCVSKAEEVFCNTGYRKCFKMKFRRDNGVIEYSKGCTVPLDNSSTTRRLADRRDLYLCGQHLCNGATIVCSPMMVIFGPLLLVMMVLFFYLKTVC</sequence>
<evidence type="ECO:0000313" key="6">
    <source>
        <dbReference type="Proteomes" id="UP000225706"/>
    </source>
</evidence>
<dbReference type="Gene3D" id="2.10.60.10">
    <property type="entry name" value="CD59"/>
    <property type="match status" value="1"/>
</dbReference>
<reference evidence="6" key="1">
    <citation type="journal article" date="2017" name="bioRxiv">
        <title>Comparative analysis of the genomes of Stylophora pistillata and Acropora digitifera provides evidence for extensive differences between species of corals.</title>
        <authorList>
            <person name="Voolstra C.R."/>
            <person name="Li Y."/>
            <person name="Liew Y.J."/>
            <person name="Baumgarten S."/>
            <person name="Zoccola D."/>
            <person name="Flot J.-F."/>
            <person name="Tambutte S."/>
            <person name="Allemand D."/>
            <person name="Aranda M."/>
        </authorList>
    </citation>
    <scope>NUCLEOTIDE SEQUENCE [LARGE SCALE GENOMIC DNA]</scope>
</reference>
<dbReference type="AlphaFoldDB" id="A0A2B4SJ37"/>
<dbReference type="SUPFAM" id="SSF57302">
    <property type="entry name" value="Snake toxin-like"/>
    <property type="match status" value="2"/>
</dbReference>
<evidence type="ECO:0000259" key="4">
    <source>
        <dbReference type="Pfam" id="PF00021"/>
    </source>
</evidence>
<comment type="caution">
    <text evidence="5">The sequence shown here is derived from an EMBL/GenBank/DDBJ whole genome shotgun (WGS) entry which is preliminary data.</text>
</comment>